<gene>
    <name evidence="10" type="ORF">SAMN04489718_0969</name>
</gene>
<dbReference type="CDD" id="cd07771">
    <property type="entry name" value="ASKHA_NBD_FGGY_RhaB-like"/>
    <property type="match status" value="1"/>
</dbReference>
<keyword evidence="3" id="KW-0547">Nucleotide-binding</keyword>
<comment type="similarity">
    <text evidence="1">Belongs to the FGGY kinase family.</text>
</comment>
<sequence length="500" mass="53876">MTRTDFTCAAVDLGASSGRVVAGEVAAGKLELTELHRFPNSPSHTQAGLRWDVSRLHREILTGLEAAAAYSPASVGIDSWAVDHGLLDEAGNLLADPYHHRDIRTAGMMERVRELVSDEELYRTTGLQRLPINTLYQLLASQESEQLAAARTMLLLPDLLNYWLTGEIGAEITNASTTQLFDVLGEDWAHDLIRRLGLPTHLFPRPHAPGLRAGALLAEVGTRTGLAAGLPVTSVASHDTASAVVAVPARTERFAYISCGTWSLVGLELDSPVLTERSRAANFTNERGVEGTTRYLRNTMGLWLLQECLRCWREQGMRRELGELLDGAARLPAFRSVLDTDDPAFIASQDMPAAIATACANAGEPVPETPEQTVRCVLESLALAHRITVRDAARLADHEVEVVHMVGGGSRNELLCRLTADACGLPVIAGPAEATALGNVLVQARAHGAAGDRAAARELVAETQPLRRFDPTGAAREWNAVEARVHGHRPRDHDAATTSG</sequence>
<dbReference type="OrthoDB" id="9761504at2"/>
<organism evidence="10 11">
    <name type="scientific">Actinopolyspora saharensis</name>
    <dbReference type="NCBI Taxonomy" id="995062"/>
    <lineage>
        <taxon>Bacteria</taxon>
        <taxon>Bacillati</taxon>
        <taxon>Actinomycetota</taxon>
        <taxon>Actinomycetes</taxon>
        <taxon>Actinopolysporales</taxon>
        <taxon>Actinopolysporaceae</taxon>
        <taxon>Actinopolyspora</taxon>
    </lineage>
</organism>
<dbReference type="InterPro" id="IPR043129">
    <property type="entry name" value="ATPase_NBD"/>
</dbReference>
<keyword evidence="4 10" id="KW-0418">Kinase</keyword>
<evidence type="ECO:0000259" key="8">
    <source>
        <dbReference type="Pfam" id="PF00370"/>
    </source>
</evidence>
<name>A0A1H0ZCW5_9ACTN</name>
<evidence type="ECO:0000256" key="4">
    <source>
        <dbReference type="ARBA" id="ARBA00022777"/>
    </source>
</evidence>
<evidence type="ECO:0000313" key="10">
    <source>
        <dbReference type="EMBL" id="SDQ25189.1"/>
    </source>
</evidence>
<dbReference type="EMBL" id="FNKO01000001">
    <property type="protein sequence ID" value="SDQ25189.1"/>
    <property type="molecule type" value="Genomic_DNA"/>
</dbReference>
<keyword evidence="7" id="KW-0684">Rhamnose metabolism</keyword>
<dbReference type="GO" id="GO:0005524">
    <property type="term" value="F:ATP binding"/>
    <property type="evidence" value="ECO:0007669"/>
    <property type="project" value="UniProtKB-KW"/>
</dbReference>
<evidence type="ECO:0000256" key="2">
    <source>
        <dbReference type="ARBA" id="ARBA00022679"/>
    </source>
</evidence>
<keyword evidence="5" id="KW-0067">ATP-binding</keyword>
<keyword evidence="11" id="KW-1185">Reference proteome</keyword>
<evidence type="ECO:0000256" key="5">
    <source>
        <dbReference type="ARBA" id="ARBA00022840"/>
    </source>
</evidence>
<protein>
    <submittedName>
        <fullName evidence="10">Rhamnulokinase</fullName>
    </submittedName>
</protein>
<dbReference type="Gene3D" id="3.30.420.40">
    <property type="match status" value="2"/>
</dbReference>
<reference evidence="11" key="1">
    <citation type="submission" date="2016-10" db="EMBL/GenBank/DDBJ databases">
        <authorList>
            <person name="Varghese N."/>
            <person name="Submissions S."/>
        </authorList>
    </citation>
    <scope>NUCLEOTIDE SEQUENCE [LARGE SCALE GENOMIC DNA]</scope>
    <source>
        <strain evidence="11">DSM 45459</strain>
    </source>
</reference>
<dbReference type="RefSeq" id="WP_092521348.1">
    <property type="nucleotide sequence ID" value="NZ_FNKO01000001.1"/>
</dbReference>
<evidence type="ECO:0000259" key="9">
    <source>
        <dbReference type="Pfam" id="PF02782"/>
    </source>
</evidence>
<evidence type="ECO:0000313" key="11">
    <source>
        <dbReference type="Proteomes" id="UP000199301"/>
    </source>
</evidence>
<dbReference type="PANTHER" id="PTHR10196">
    <property type="entry name" value="SUGAR KINASE"/>
    <property type="match status" value="1"/>
</dbReference>
<dbReference type="InterPro" id="IPR018484">
    <property type="entry name" value="FGGY_N"/>
</dbReference>
<dbReference type="GO" id="GO:0005829">
    <property type="term" value="C:cytosol"/>
    <property type="evidence" value="ECO:0007669"/>
    <property type="project" value="TreeGrafter"/>
</dbReference>
<dbReference type="STRING" id="995062.SAMN04489718_0969"/>
<dbReference type="PANTHER" id="PTHR10196:SF93">
    <property type="entry name" value="L-RHAMNULOKINASE"/>
    <property type="match status" value="1"/>
</dbReference>
<evidence type="ECO:0000256" key="3">
    <source>
        <dbReference type="ARBA" id="ARBA00022741"/>
    </source>
</evidence>
<dbReference type="GO" id="GO:0004370">
    <property type="term" value="F:glycerol kinase activity"/>
    <property type="evidence" value="ECO:0007669"/>
    <property type="project" value="TreeGrafter"/>
</dbReference>
<dbReference type="Pfam" id="PF02782">
    <property type="entry name" value="FGGY_C"/>
    <property type="match status" value="1"/>
</dbReference>
<dbReference type="Pfam" id="PF00370">
    <property type="entry name" value="FGGY_N"/>
    <property type="match status" value="1"/>
</dbReference>
<dbReference type="GO" id="GO:0008993">
    <property type="term" value="F:rhamnulokinase activity"/>
    <property type="evidence" value="ECO:0007669"/>
    <property type="project" value="InterPro"/>
</dbReference>
<dbReference type="SUPFAM" id="SSF53067">
    <property type="entry name" value="Actin-like ATPase domain"/>
    <property type="match status" value="2"/>
</dbReference>
<dbReference type="AlphaFoldDB" id="A0A1H0ZCW5"/>
<feature type="domain" description="Carbohydrate kinase FGGY N-terminal" evidence="8">
    <location>
        <begin position="10"/>
        <end position="245"/>
    </location>
</feature>
<evidence type="ECO:0000256" key="7">
    <source>
        <dbReference type="ARBA" id="ARBA00023308"/>
    </source>
</evidence>
<proteinExistence type="inferred from homology"/>
<dbReference type="InterPro" id="IPR013449">
    <property type="entry name" value="Rhamnulokinase"/>
</dbReference>
<dbReference type="GO" id="GO:0006071">
    <property type="term" value="P:glycerol metabolic process"/>
    <property type="evidence" value="ECO:0007669"/>
    <property type="project" value="TreeGrafter"/>
</dbReference>
<dbReference type="InterPro" id="IPR018485">
    <property type="entry name" value="FGGY_C"/>
</dbReference>
<keyword evidence="2" id="KW-0808">Transferase</keyword>
<dbReference type="GO" id="GO:0019301">
    <property type="term" value="P:rhamnose catabolic process"/>
    <property type="evidence" value="ECO:0007669"/>
    <property type="project" value="InterPro"/>
</dbReference>
<feature type="domain" description="Carbohydrate kinase FGGY C-terminal" evidence="9">
    <location>
        <begin position="255"/>
        <end position="446"/>
    </location>
</feature>
<keyword evidence="6" id="KW-1015">Disulfide bond</keyword>
<accession>A0A1H0ZCW5</accession>
<dbReference type="Proteomes" id="UP000199301">
    <property type="component" value="Unassembled WGS sequence"/>
</dbReference>
<evidence type="ECO:0000256" key="1">
    <source>
        <dbReference type="ARBA" id="ARBA00009156"/>
    </source>
</evidence>
<evidence type="ECO:0000256" key="6">
    <source>
        <dbReference type="ARBA" id="ARBA00023157"/>
    </source>
</evidence>